<dbReference type="InterPro" id="IPR036638">
    <property type="entry name" value="HLH_DNA-bd_sf"/>
</dbReference>
<evidence type="ECO:0000313" key="1">
    <source>
        <dbReference type="EMBL" id="KAE9636334.1"/>
    </source>
</evidence>
<dbReference type="AlphaFoldDB" id="A0A7C8HFW7"/>
<dbReference type="EMBL" id="WSLF01000002">
    <property type="protein sequence ID" value="KAE9636334.1"/>
    <property type="molecule type" value="Genomic_DNA"/>
</dbReference>
<reference evidence="1 2" key="1">
    <citation type="submission" date="2019-12" db="EMBL/GenBank/DDBJ databases">
        <title>Defluviitalea raffinosedens, isolated from a biogas fermenter, genome sequencing and characterization.</title>
        <authorList>
            <person name="Rettenmaier R."/>
            <person name="Schneider M."/>
            <person name="Neuhaus K."/>
            <person name="Liebl W."/>
            <person name="Zverlov V."/>
        </authorList>
    </citation>
    <scope>NUCLEOTIDE SEQUENCE [LARGE SCALE GENOMIC DNA]</scope>
    <source>
        <strain evidence="1 2">249c-K6</strain>
    </source>
</reference>
<organism evidence="1 2">
    <name type="scientific">Defluviitalea raffinosedens</name>
    <dbReference type="NCBI Taxonomy" id="1450156"/>
    <lineage>
        <taxon>Bacteria</taxon>
        <taxon>Bacillati</taxon>
        <taxon>Bacillota</taxon>
        <taxon>Clostridia</taxon>
        <taxon>Lachnospirales</taxon>
        <taxon>Defluviitaleaceae</taxon>
        <taxon>Defluviitalea</taxon>
    </lineage>
</organism>
<dbReference type="SUPFAM" id="SSF140500">
    <property type="entry name" value="BAS1536-like"/>
    <property type="match status" value="1"/>
</dbReference>
<dbReference type="Gene3D" id="4.10.280.10">
    <property type="entry name" value="Helix-loop-helix DNA-binding domain"/>
    <property type="match status" value="1"/>
</dbReference>
<sequence>MPYGQNADELKEKIEQVRKRLNHLIDLEESKISTTEVLKLSQELDDLLVEYQKS</sequence>
<proteinExistence type="predicted"/>
<dbReference type="InterPro" id="IPR037208">
    <property type="entry name" value="Spo0E-like_sf"/>
</dbReference>
<dbReference type="Proteomes" id="UP000483018">
    <property type="component" value="Unassembled WGS sequence"/>
</dbReference>
<dbReference type="Pfam" id="PF09388">
    <property type="entry name" value="SpoOE-like"/>
    <property type="match status" value="1"/>
</dbReference>
<dbReference type="GO" id="GO:0043937">
    <property type="term" value="P:regulation of sporulation"/>
    <property type="evidence" value="ECO:0007669"/>
    <property type="project" value="InterPro"/>
</dbReference>
<dbReference type="GO" id="GO:0046983">
    <property type="term" value="F:protein dimerization activity"/>
    <property type="evidence" value="ECO:0007669"/>
    <property type="project" value="InterPro"/>
</dbReference>
<keyword evidence="2" id="KW-1185">Reference proteome</keyword>
<accession>A0A7C8HFW7</accession>
<dbReference type="RefSeq" id="WP_158739585.1">
    <property type="nucleotide sequence ID" value="NZ_JAFBEP010000005.1"/>
</dbReference>
<name>A0A7C8HFW7_9FIRM</name>
<evidence type="ECO:0000313" key="2">
    <source>
        <dbReference type="Proteomes" id="UP000483018"/>
    </source>
</evidence>
<gene>
    <name evidence="1" type="ORF">GND95_04225</name>
</gene>
<protein>
    <submittedName>
        <fullName evidence="1">Spo0E family sporulation regulatory protein-aspartic acid phosphatase</fullName>
    </submittedName>
</protein>
<dbReference type="OrthoDB" id="2680637at2"/>
<comment type="caution">
    <text evidence="1">The sequence shown here is derived from an EMBL/GenBank/DDBJ whole genome shotgun (WGS) entry which is preliminary data.</text>
</comment>
<dbReference type="InterPro" id="IPR018540">
    <property type="entry name" value="Spo0E-like"/>
</dbReference>